<name>D7BC51_ALLS1</name>
<dbReference type="EMBL" id="CP002042">
    <property type="protein sequence ID" value="ADH64548.1"/>
    <property type="molecule type" value="Genomic_DNA"/>
</dbReference>
<dbReference type="EC" id="1.17.1.4" evidence="3"/>
<evidence type="ECO:0000259" key="1">
    <source>
        <dbReference type="Pfam" id="PF02625"/>
    </source>
</evidence>
<evidence type="ECO:0000313" key="4">
    <source>
        <dbReference type="Proteomes" id="UP000001916"/>
    </source>
</evidence>
<dbReference type="InterPro" id="IPR003777">
    <property type="entry name" value="XdhC_CoxI"/>
</dbReference>
<evidence type="ECO:0000259" key="2">
    <source>
        <dbReference type="Pfam" id="PF13478"/>
    </source>
</evidence>
<reference evidence="3 4" key="1">
    <citation type="journal article" date="2010" name="Stand. Genomic Sci.">
        <title>Complete genome sequence of Meiothermus silvanus type strain (VI-R2).</title>
        <authorList>
            <person name="Sikorski J."/>
            <person name="Tindall B.J."/>
            <person name="Lowry S."/>
            <person name="Lucas S."/>
            <person name="Nolan M."/>
            <person name="Copeland A."/>
            <person name="Glavina Del Rio T."/>
            <person name="Tice H."/>
            <person name="Cheng J.F."/>
            <person name="Han C."/>
            <person name="Pitluck S."/>
            <person name="Liolios K."/>
            <person name="Ivanova N."/>
            <person name="Mavromatis K."/>
            <person name="Mikhailova N."/>
            <person name="Pati A."/>
            <person name="Goodwin L."/>
            <person name="Chen A."/>
            <person name="Palaniappan K."/>
            <person name="Land M."/>
            <person name="Hauser L."/>
            <person name="Chang Y.J."/>
            <person name="Jeffries C.D."/>
            <person name="Rohde M."/>
            <person name="Goker M."/>
            <person name="Woyke T."/>
            <person name="Bristow J."/>
            <person name="Eisen J.A."/>
            <person name="Markowitz V."/>
            <person name="Hugenholtz P."/>
            <person name="Kyrpides N.C."/>
            <person name="Klenk H.P."/>
            <person name="Lapidus A."/>
        </authorList>
    </citation>
    <scope>NUCLEOTIDE SEQUENCE [LARGE SCALE GENOMIC DNA]</scope>
    <source>
        <strain evidence="4">ATCC 700542 / DSM 9946 / VI-R2</strain>
    </source>
</reference>
<keyword evidence="3" id="KW-0560">Oxidoreductase</keyword>
<dbReference type="PANTHER" id="PTHR30388">
    <property type="entry name" value="ALDEHYDE OXIDOREDUCTASE MOLYBDENUM COFACTOR ASSEMBLY PROTEIN"/>
    <property type="match status" value="1"/>
</dbReference>
<keyword evidence="4" id="KW-1185">Reference proteome</keyword>
<dbReference type="PANTHER" id="PTHR30388:SF6">
    <property type="entry name" value="XANTHINE DEHYDROGENASE SUBUNIT A-RELATED"/>
    <property type="match status" value="1"/>
</dbReference>
<dbReference type="AlphaFoldDB" id="D7BC51"/>
<dbReference type="Proteomes" id="UP000001916">
    <property type="component" value="Chromosome"/>
</dbReference>
<dbReference type="Gene3D" id="3.40.50.720">
    <property type="entry name" value="NAD(P)-binding Rossmann-like Domain"/>
    <property type="match status" value="1"/>
</dbReference>
<evidence type="ECO:0000313" key="3">
    <source>
        <dbReference type="EMBL" id="ADH64548.1"/>
    </source>
</evidence>
<dbReference type="InterPro" id="IPR027051">
    <property type="entry name" value="XdhC_Rossmann_dom"/>
</dbReference>
<protein>
    <submittedName>
        <fullName evidence="3">Xanthine dehydrogenase</fullName>
        <ecNumber evidence="3">1.17.1.4</ecNumber>
    </submittedName>
</protein>
<accession>D7BC51</accession>
<proteinExistence type="predicted"/>
<dbReference type="eggNOG" id="COG1975">
    <property type="taxonomic scope" value="Bacteria"/>
</dbReference>
<feature type="domain" description="XdhC Rossmann" evidence="2">
    <location>
        <begin position="200"/>
        <end position="342"/>
    </location>
</feature>
<dbReference type="OrthoDB" id="9773039at2"/>
<dbReference type="RefSeq" id="WP_013159085.1">
    <property type="nucleotide sequence ID" value="NC_014212.1"/>
</dbReference>
<sequence length="372" mass="40613">MQQHEVRALLAGLREGLAQGEGLALATIVGVSGSAYRREGTKMLIRADGSYTCMLSGGCLEPEIVEAARGVVASGKPLLTRYNLDEEVTWGLGIGCGGAVEVYIEKVQPDAVMDRWWEVLERGEPALLVTPLEPSLGRWMISAKAEVGGLEDPALEAQVRERAKGLLEQLQPQPLTHTFHLSDGRSVRVFIDVSLPPSELVVFGAGHDAIPLSQMAVNLGFRVRIVDMRTQFALPSRFPGAEVHLLRPEQFPTLPLNERSLVVVMNHNLLVDQSTLEFVLRTPAAYIGLLGPRARFEKILKSLAQEGRPLREEQIRRVRNPIGLAIGAESPEEVAMAILAEILALQRGFEGGFLSGRQGRIHIPNRPELAGS</sequence>
<dbReference type="STRING" id="526227.Mesil_2701"/>
<dbReference type="InterPro" id="IPR052698">
    <property type="entry name" value="MoCofactor_Util/Proc"/>
</dbReference>
<dbReference type="HOGENOM" id="CLU_041115_1_1_0"/>
<dbReference type="KEGG" id="msv:Mesil_2701"/>
<feature type="domain" description="XdhC- CoxI" evidence="1">
    <location>
        <begin position="17"/>
        <end position="82"/>
    </location>
</feature>
<organism evidence="3 4">
    <name type="scientific">Allomeiothermus silvanus (strain ATCC 700542 / DSM 9946 / NBRC 106475 / NCIMB 13440 / VI-R2)</name>
    <name type="common">Thermus silvanus</name>
    <dbReference type="NCBI Taxonomy" id="526227"/>
    <lineage>
        <taxon>Bacteria</taxon>
        <taxon>Thermotogati</taxon>
        <taxon>Deinococcota</taxon>
        <taxon>Deinococci</taxon>
        <taxon>Thermales</taxon>
        <taxon>Thermaceae</taxon>
        <taxon>Allomeiothermus</taxon>
    </lineage>
</organism>
<dbReference type="GO" id="GO:0004854">
    <property type="term" value="F:xanthine dehydrogenase activity"/>
    <property type="evidence" value="ECO:0007669"/>
    <property type="project" value="UniProtKB-EC"/>
</dbReference>
<dbReference type="Pfam" id="PF02625">
    <property type="entry name" value="XdhC_CoxI"/>
    <property type="match status" value="1"/>
</dbReference>
<dbReference type="Pfam" id="PF13478">
    <property type="entry name" value="XdhC_C"/>
    <property type="match status" value="1"/>
</dbReference>
<gene>
    <name evidence="3" type="ordered locus">Mesil_2701</name>
</gene>